<evidence type="ECO:0008006" key="3">
    <source>
        <dbReference type="Google" id="ProtNLM"/>
    </source>
</evidence>
<accession>A0ABU2PM80</accession>
<keyword evidence="2" id="KW-1185">Reference proteome</keyword>
<protein>
    <recommendedName>
        <fullName evidence="3">SAP domain-containing protein</fullName>
    </recommendedName>
</protein>
<comment type="caution">
    <text evidence="1">The sequence shown here is derived from an EMBL/GenBank/DDBJ whole genome shotgun (WGS) entry which is preliminary data.</text>
</comment>
<reference evidence="2" key="1">
    <citation type="submission" date="2023-07" db="EMBL/GenBank/DDBJ databases">
        <title>30 novel species of actinomycetes from the DSMZ collection.</title>
        <authorList>
            <person name="Nouioui I."/>
        </authorList>
    </citation>
    <scope>NUCLEOTIDE SEQUENCE [LARGE SCALE GENOMIC DNA]</scope>
    <source>
        <strain evidence="2">DSM 41921</strain>
    </source>
</reference>
<evidence type="ECO:0000313" key="2">
    <source>
        <dbReference type="Proteomes" id="UP001183586"/>
    </source>
</evidence>
<evidence type="ECO:0000313" key="1">
    <source>
        <dbReference type="EMBL" id="MDT0392435.1"/>
    </source>
</evidence>
<dbReference type="Proteomes" id="UP001183586">
    <property type="component" value="Unassembled WGS sequence"/>
</dbReference>
<proteinExistence type="predicted"/>
<gene>
    <name evidence="1" type="ORF">RM641_33915</name>
</gene>
<organism evidence="1 2">
    <name type="scientific">Streptomyces dubilierae</name>
    <dbReference type="NCBI Taxonomy" id="3075533"/>
    <lineage>
        <taxon>Bacteria</taxon>
        <taxon>Bacillati</taxon>
        <taxon>Actinomycetota</taxon>
        <taxon>Actinomycetes</taxon>
        <taxon>Kitasatosporales</taxon>
        <taxon>Streptomycetaceae</taxon>
        <taxon>Streptomyces</taxon>
    </lineage>
</organism>
<sequence length="162" mass="17487">MRNEPGTNDEELASAVAESRNWTDLMRRLGLKPSGGQRRVLQERVAMHGIDTSHFVKRSPWRKYPDAAIAEAAASSSSLREVALKLGAEPATGTLSHIRRRIHAAGIDISHFPGINSVELDLPFTTEELRAAAATAISVRGVARALGVPDDSRSRATLGRPS</sequence>
<name>A0ABU2PM80_9ACTN</name>
<dbReference type="RefSeq" id="WP_311688257.1">
    <property type="nucleotide sequence ID" value="NZ_JAVREU010000025.1"/>
</dbReference>
<dbReference type="EMBL" id="JAVREU010000025">
    <property type="protein sequence ID" value="MDT0392435.1"/>
    <property type="molecule type" value="Genomic_DNA"/>
</dbReference>